<dbReference type="Gene3D" id="3.20.20.70">
    <property type="entry name" value="Aldolase class I"/>
    <property type="match status" value="1"/>
</dbReference>
<protein>
    <submittedName>
        <fullName evidence="7">Anaerobic ribonucleoside-triphosphate reductase activating protein</fullName>
    </submittedName>
</protein>
<dbReference type="AlphaFoldDB" id="A0AB38XPP7"/>
<dbReference type="InterPro" id="IPR007197">
    <property type="entry name" value="rSAM"/>
</dbReference>
<dbReference type="PANTHER" id="PTHR30352:SF2">
    <property type="entry name" value="ANAEROBIC RIBONUCLEOSIDE-TRIPHOSPHATE REDUCTASE-ACTIVATING PROTEIN"/>
    <property type="match status" value="1"/>
</dbReference>
<dbReference type="SFLD" id="SFLDG01063">
    <property type="entry name" value="activating_enzymes__group_1"/>
    <property type="match status" value="1"/>
</dbReference>
<dbReference type="SFLD" id="SFLDS00029">
    <property type="entry name" value="Radical_SAM"/>
    <property type="match status" value="1"/>
</dbReference>
<name>A0AB38XPP7_9ACTO</name>
<dbReference type="GO" id="GO:0043365">
    <property type="term" value="F:[formate-C-acetyltransferase]-activating enzyme activity"/>
    <property type="evidence" value="ECO:0007669"/>
    <property type="project" value="InterPro"/>
</dbReference>
<dbReference type="KEGG" id="wne:PIG85_01205"/>
<keyword evidence="2" id="KW-0004">4Fe-4S</keyword>
<dbReference type="CDD" id="cd01335">
    <property type="entry name" value="Radical_SAM"/>
    <property type="match status" value="1"/>
</dbReference>
<proteinExistence type="predicted"/>
<evidence type="ECO:0000256" key="2">
    <source>
        <dbReference type="ARBA" id="ARBA00022485"/>
    </source>
</evidence>
<keyword evidence="5" id="KW-0408">Iron</keyword>
<evidence type="ECO:0000313" key="7">
    <source>
        <dbReference type="EMBL" id="WCE46291.1"/>
    </source>
</evidence>
<dbReference type="Proteomes" id="UP001211044">
    <property type="component" value="Chromosome"/>
</dbReference>
<accession>A0AB38XPP7</accession>
<dbReference type="SUPFAM" id="SSF102114">
    <property type="entry name" value="Radical SAM enzymes"/>
    <property type="match status" value="1"/>
</dbReference>
<dbReference type="SFLD" id="SFLDF00299">
    <property type="entry name" value="anaerobic_ribonucleoside-triph"/>
    <property type="match status" value="1"/>
</dbReference>
<dbReference type="NCBIfam" id="TIGR02491">
    <property type="entry name" value="NrdG"/>
    <property type="match status" value="1"/>
</dbReference>
<dbReference type="SFLD" id="SFLDG01066">
    <property type="entry name" value="organic_radical-activating_enz"/>
    <property type="match status" value="1"/>
</dbReference>
<evidence type="ECO:0000256" key="3">
    <source>
        <dbReference type="ARBA" id="ARBA00022691"/>
    </source>
</evidence>
<dbReference type="GO" id="GO:0046872">
    <property type="term" value="F:metal ion binding"/>
    <property type="evidence" value="ECO:0007669"/>
    <property type="project" value="UniProtKB-KW"/>
</dbReference>
<sequence length="213" mass="23895">MTVPPSTPSVREQVDYARGHGVRQPKIGQWDGRLLSRNYVADYKPFNFVDGEGVRCSLYMSGCPFKCPGCYNKAAQSFQYGSPYDDRLEERIFADLAKPYVAGLSLLGGEPFLATPVLLPLLQQLRTKFGDTKTVWAWSGYTWEQLRMENKDKRELLAMCDVLVDGPFIQAEFDPNLPFRGSANQRIIDVSASEIAGRATIWQSKATARSIVD</sequence>
<evidence type="ECO:0000256" key="4">
    <source>
        <dbReference type="ARBA" id="ARBA00022723"/>
    </source>
</evidence>
<dbReference type="InterPro" id="IPR058240">
    <property type="entry name" value="rSAM_sf"/>
</dbReference>
<reference evidence="7" key="1">
    <citation type="submission" date="2023-01" db="EMBL/GenBank/DDBJ databases">
        <title>Comparative Genomic Analysis of the Clinically-Derived Winkia Strain NY0527 Provides Evidence into the Taxonomic Reassignment of Winkia neuii and Characterizes Their Virulence Traits.</title>
        <authorList>
            <person name="Cai X."/>
            <person name="Peng Y."/>
            <person name="Li M."/>
            <person name="Qiu Y."/>
            <person name="Wang Y."/>
            <person name="Xu L."/>
            <person name="Hou Q."/>
        </authorList>
    </citation>
    <scope>NUCLEOTIDE SEQUENCE</scope>
    <source>
        <strain evidence="7">NY0527</strain>
    </source>
</reference>
<dbReference type="RefSeq" id="WP_004806726.1">
    <property type="nucleotide sequence ID" value="NZ_CP116394.1"/>
</dbReference>
<evidence type="ECO:0000313" key="8">
    <source>
        <dbReference type="Proteomes" id="UP001211044"/>
    </source>
</evidence>
<dbReference type="InterPro" id="IPR034457">
    <property type="entry name" value="Organic_radical-activating"/>
</dbReference>
<evidence type="ECO:0000256" key="5">
    <source>
        <dbReference type="ARBA" id="ARBA00023004"/>
    </source>
</evidence>
<dbReference type="EMBL" id="CP116394">
    <property type="protein sequence ID" value="WCE46291.1"/>
    <property type="molecule type" value="Genomic_DNA"/>
</dbReference>
<dbReference type="GO" id="GO:0051539">
    <property type="term" value="F:4 iron, 4 sulfur cluster binding"/>
    <property type="evidence" value="ECO:0007669"/>
    <property type="project" value="UniProtKB-KW"/>
</dbReference>
<dbReference type="Pfam" id="PF13353">
    <property type="entry name" value="Fer4_12"/>
    <property type="match status" value="1"/>
</dbReference>
<organism evidence="7 8">
    <name type="scientific">Winkia neuii subsp. anitrata</name>
    <dbReference type="NCBI Taxonomy" id="29318"/>
    <lineage>
        <taxon>Bacteria</taxon>
        <taxon>Bacillati</taxon>
        <taxon>Actinomycetota</taxon>
        <taxon>Actinomycetes</taxon>
        <taxon>Actinomycetales</taxon>
        <taxon>Actinomycetaceae</taxon>
        <taxon>Winkia</taxon>
    </lineage>
</organism>
<evidence type="ECO:0000256" key="6">
    <source>
        <dbReference type="ARBA" id="ARBA00023014"/>
    </source>
</evidence>
<dbReference type="InterPro" id="IPR012837">
    <property type="entry name" value="NrdG"/>
</dbReference>
<gene>
    <name evidence="7" type="primary">nrdG</name>
    <name evidence="7" type="ORF">PIG85_01205</name>
</gene>
<dbReference type="GO" id="GO:0004748">
    <property type="term" value="F:ribonucleoside-diphosphate reductase activity, thioredoxin disulfide as acceptor"/>
    <property type="evidence" value="ECO:0007669"/>
    <property type="project" value="TreeGrafter"/>
</dbReference>
<dbReference type="InterPro" id="IPR013785">
    <property type="entry name" value="Aldolase_TIM"/>
</dbReference>
<keyword evidence="3" id="KW-0949">S-adenosyl-L-methionine</keyword>
<comment type="cofactor">
    <cofactor evidence="1">
        <name>[4Fe-4S] cluster</name>
        <dbReference type="ChEBI" id="CHEBI:49883"/>
    </cofactor>
</comment>
<dbReference type="PANTHER" id="PTHR30352">
    <property type="entry name" value="PYRUVATE FORMATE-LYASE-ACTIVATING ENZYME"/>
    <property type="match status" value="1"/>
</dbReference>
<keyword evidence="6" id="KW-0411">Iron-sulfur</keyword>
<keyword evidence="4" id="KW-0479">Metal-binding</keyword>
<evidence type="ECO:0000256" key="1">
    <source>
        <dbReference type="ARBA" id="ARBA00001966"/>
    </source>
</evidence>